<dbReference type="EMBL" id="JAACNH010000006">
    <property type="protein sequence ID" value="KAG8440451.1"/>
    <property type="molecule type" value="Genomic_DNA"/>
</dbReference>
<accession>A0A8T2JCY5</accession>
<reference evidence="1" key="1">
    <citation type="thesis" date="2020" institute="ProQuest LLC" country="789 East Eisenhower Parkway, Ann Arbor, MI, USA">
        <title>Comparative Genomics and Chromosome Evolution.</title>
        <authorList>
            <person name="Mudd A.B."/>
        </authorList>
    </citation>
    <scope>NUCLEOTIDE SEQUENCE</scope>
    <source>
        <strain evidence="1">Female2</strain>
        <tissue evidence="1">Blood</tissue>
    </source>
</reference>
<proteinExistence type="predicted"/>
<organism evidence="1 2">
    <name type="scientific">Hymenochirus boettgeri</name>
    <name type="common">Congo dwarf clawed frog</name>
    <dbReference type="NCBI Taxonomy" id="247094"/>
    <lineage>
        <taxon>Eukaryota</taxon>
        <taxon>Metazoa</taxon>
        <taxon>Chordata</taxon>
        <taxon>Craniata</taxon>
        <taxon>Vertebrata</taxon>
        <taxon>Euteleostomi</taxon>
        <taxon>Amphibia</taxon>
        <taxon>Batrachia</taxon>
        <taxon>Anura</taxon>
        <taxon>Pipoidea</taxon>
        <taxon>Pipidae</taxon>
        <taxon>Pipinae</taxon>
        <taxon>Hymenochirus</taxon>
    </lineage>
</organism>
<keyword evidence="2" id="KW-1185">Reference proteome</keyword>
<dbReference type="Proteomes" id="UP000812440">
    <property type="component" value="Chromosome 3"/>
</dbReference>
<comment type="caution">
    <text evidence="1">The sequence shown here is derived from an EMBL/GenBank/DDBJ whole genome shotgun (WGS) entry which is preliminary data.</text>
</comment>
<evidence type="ECO:0000313" key="2">
    <source>
        <dbReference type="Proteomes" id="UP000812440"/>
    </source>
</evidence>
<dbReference type="AlphaFoldDB" id="A0A8T2JCY5"/>
<gene>
    <name evidence="1" type="ORF">GDO86_006269</name>
</gene>
<name>A0A8T2JCY5_9PIPI</name>
<evidence type="ECO:0000313" key="1">
    <source>
        <dbReference type="EMBL" id="KAG8440451.1"/>
    </source>
</evidence>
<protein>
    <submittedName>
        <fullName evidence="1">Uncharacterized protein</fullName>
    </submittedName>
</protein>
<sequence>MNRDEKHYSGTWIFRPLYFTSFNECSKYPFTLKLNIFESEWTINKTVFMPFVIAAKGRQAVSLINVYLSCPDDKLNFAALPSFVFVSLQRNYFLTIFYLFCM</sequence>